<sequence length="155" mass="16880">MEEREDGMVNPARSLDRVTGSSPAVEVGASPAQRVASFVDVVQEALKDDAVAFRMAQAGVLVRLDFTDRPVQPVFLALDVARPYATTEAQPRRADVVLTMTTADLDNCLRQGEELPLRILAGDIRFEGYVRKFLRVLPVLRAAVQACDAARAPAT</sequence>
<evidence type="ECO:0008006" key="3">
    <source>
        <dbReference type="Google" id="ProtNLM"/>
    </source>
</evidence>
<name>A0AAU7B153_9ACTN</name>
<reference evidence="2" key="1">
    <citation type="submission" date="2022-12" db="EMBL/GenBank/DDBJ databases">
        <title>Paraconexibacter alkalitolerans sp. nov. and Baekduia alba sp. nov., isolated from soil and emended description of the genera Paraconexibacter (Chun et al., 2020) and Baekduia (An et al., 2020).</title>
        <authorList>
            <person name="Vieira S."/>
            <person name="Huber K.J."/>
            <person name="Geppert A."/>
            <person name="Wolf J."/>
            <person name="Neumann-Schaal M."/>
            <person name="Muesken M."/>
            <person name="Overmann J."/>
        </authorList>
    </citation>
    <scope>NUCLEOTIDE SEQUENCE</scope>
    <source>
        <strain evidence="2">AEG42_29</strain>
    </source>
</reference>
<feature type="region of interest" description="Disordered" evidence="1">
    <location>
        <begin position="1"/>
        <end position="26"/>
    </location>
</feature>
<evidence type="ECO:0000256" key="1">
    <source>
        <dbReference type="SAM" id="MobiDB-lite"/>
    </source>
</evidence>
<evidence type="ECO:0000313" key="2">
    <source>
        <dbReference type="EMBL" id="XAY07634.1"/>
    </source>
</evidence>
<dbReference type="EMBL" id="CP114014">
    <property type="protein sequence ID" value="XAY07634.1"/>
    <property type="molecule type" value="Genomic_DNA"/>
</dbReference>
<gene>
    <name evidence="2" type="ORF">DSM112329_04522</name>
</gene>
<dbReference type="KEGG" id="parq:DSM112329_04522"/>
<dbReference type="AlphaFoldDB" id="A0AAU7B153"/>
<proteinExistence type="predicted"/>
<protein>
    <recommendedName>
        <fullName evidence="3">SCP2 domain-containing protein</fullName>
    </recommendedName>
</protein>
<dbReference type="SUPFAM" id="SSF55718">
    <property type="entry name" value="SCP-like"/>
    <property type="match status" value="1"/>
</dbReference>
<organism evidence="2">
    <name type="scientific">Paraconexibacter sp. AEG42_29</name>
    <dbReference type="NCBI Taxonomy" id="2997339"/>
    <lineage>
        <taxon>Bacteria</taxon>
        <taxon>Bacillati</taxon>
        <taxon>Actinomycetota</taxon>
        <taxon>Thermoleophilia</taxon>
        <taxon>Solirubrobacterales</taxon>
        <taxon>Paraconexibacteraceae</taxon>
        <taxon>Paraconexibacter</taxon>
    </lineage>
</organism>
<accession>A0AAU7B153</accession>
<dbReference type="InterPro" id="IPR036527">
    <property type="entry name" value="SCP2_sterol-bd_dom_sf"/>
</dbReference>